<dbReference type="RefSeq" id="WP_087618237.1">
    <property type="nucleotide sequence ID" value="NZ_JAFBEY010000009.1"/>
</dbReference>
<evidence type="ECO:0000313" key="2">
    <source>
        <dbReference type="EMBL" id="OUZ37926.1"/>
    </source>
</evidence>
<sequence length="407" mass="46302">MKKEHWDEKEIELFLKKAPKVTDHRSKDEVFNRLKDDGAFNEDPPHIQQNNQKGIRWAPLFVSIASIFIIVLISAQFIGNNESVTMQNETFDIQTPETEENMTMSAKEDASTQHERSMINSFTTEAQPEQTLVYENELADNTLLEIGLAGDDAESVPVSILIPNEVVAEKTGTENPSKLELYNTFSPLLDEQSLGFNEYHPYKGELREEGNTLVHILPEGHQYDAGTASLSNYLGSLVDTFSDAYTEVQIENISGKPISFDHIGDVNEPFLLNDENAQYNYFMYQMRNGAVYLSPNFRMSFTNVEEAIKNMTVEANDIYRTVILPGVYLKVEDAESVVTITFEEPLNLENYEPAQAMRMIEGLIMTAASFDKQVKFENIVQEQWGGFDFTKPVEKPIAANRIHYEFQ</sequence>
<name>A0ABX3ZE12_9BACL</name>
<keyword evidence="1" id="KW-1133">Transmembrane helix</keyword>
<evidence type="ECO:0000313" key="3">
    <source>
        <dbReference type="Proteomes" id="UP000196594"/>
    </source>
</evidence>
<gene>
    <name evidence="2" type="ORF">CBM15_15735</name>
</gene>
<accession>A0ABX3ZE12</accession>
<comment type="caution">
    <text evidence="2">The sequence shown here is derived from an EMBL/GenBank/DDBJ whole genome shotgun (WGS) entry which is preliminary data.</text>
</comment>
<feature type="transmembrane region" description="Helical" evidence="1">
    <location>
        <begin position="57"/>
        <end position="78"/>
    </location>
</feature>
<evidence type="ECO:0000256" key="1">
    <source>
        <dbReference type="SAM" id="Phobius"/>
    </source>
</evidence>
<keyword evidence="1" id="KW-0812">Transmembrane</keyword>
<dbReference type="Proteomes" id="UP000196594">
    <property type="component" value="Unassembled WGS sequence"/>
</dbReference>
<dbReference type="EMBL" id="NHNT01000012">
    <property type="protein sequence ID" value="OUZ37926.1"/>
    <property type="molecule type" value="Genomic_DNA"/>
</dbReference>
<proteinExistence type="predicted"/>
<keyword evidence="1" id="KW-0472">Membrane</keyword>
<protein>
    <submittedName>
        <fullName evidence="2">Uncharacterized protein</fullName>
    </submittedName>
</protein>
<organism evidence="2 3">
    <name type="scientific">Solibacillus kalamii</name>
    <dbReference type="NCBI Taxonomy" id="1748298"/>
    <lineage>
        <taxon>Bacteria</taxon>
        <taxon>Bacillati</taxon>
        <taxon>Bacillota</taxon>
        <taxon>Bacilli</taxon>
        <taxon>Bacillales</taxon>
        <taxon>Caryophanaceae</taxon>
        <taxon>Solibacillus</taxon>
    </lineage>
</organism>
<reference evidence="2 3" key="1">
    <citation type="journal article" date="2017" name="Int. J. Syst. Evol. Microbiol.">
        <title>Solibacillus kalamii sp. nov., isolated from a high-efficiency particulate arrestance filter system used in the International Space Station.</title>
        <authorList>
            <person name="Checinska Sielaff A."/>
            <person name="Kumar R.M."/>
            <person name="Pal D."/>
            <person name="Mayilraj S."/>
            <person name="Venkateswaran K."/>
        </authorList>
    </citation>
    <scope>NUCLEOTIDE SEQUENCE [LARGE SCALE GENOMIC DNA]</scope>
    <source>
        <strain evidence="2 3">ISSFR-015</strain>
    </source>
</reference>
<keyword evidence="3" id="KW-1185">Reference proteome</keyword>